<dbReference type="STRING" id="1121345.SAMN02745217_01167"/>
<evidence type="ECO:0000256" key="1">
    <source>
        <dbReference type="ARBA" id="ARBA00022679"/>
    </source>
</evidence>
<gene>
    <name evidence="4" type="ORF">SAMN02745217_01167</name>
</gene>
<dbReference type="InterPro" id="IPR002173">
    <property type="entry name" value="Carboh/pur_kinase_PfkB_CS"/>
</dbReference>
<keyword evidence="5" id="KW-1185">Reference proteome</keyword>
<evidence type="ECO:0000313" key="5">
    <source>
        <dbReference type="Proteomes" id="UP000184612"/>
    </source>
</evidence>
<dbReference type="EMBL" id="FRFD01000003">
    <property type="protein sequence ID" value="SHO46069.1"/>
    <property type="molecule type" value="Genomic_DNA"/>
</dbReference>
<protein>
    <submittedName>
        <fullName evidence="4">Ribokinase</fullName>
    </submittedName>
</protein>
<dbReference type="OrthoDB" id="9813569at2"/>
<accession>A0A1M7Y2T5</accession>
<feature type="domain" description="Carbohydrate kinase PfkB" evidence="3">
    <location>
        <begin position="7"/>
        <end position="298"/>
    </location>
</feature>
<proteinExistence type="predicted"/>
<sequence>MEKIIDVCGLGTLAMDVLMKVDMLPKEDGFCLVRSNSKQPGGSGTNVIVQLSRLTAKCGYIGAVGDDDLGKEVLKSLEAEKVSTADMIIKEGKTTLHTEIVIDDAGRKFIMLNMGDAFLELSAEEINIQSIKRARVFYTDFLPKEAALMALKAAKEADAKTVFNMQAGLETMEGLKVTKNEILDALQYVDVFAPCREGLYGLTGTTNLEECAGFLRHYCKGILLFTLGKEGSVAYDEQGKAYYASIYPVDAIDTTGAGDSYIGAFLYQYCLKNETIQESMEFAALCAGYTCTGIGARHTPTLEEAINMKANIR</sequence>
<evidence type="ECO:0000256" key="2">
    <source>
        <dbReference type="ARBA" id="ARBA00022777"/>
    </source>
</evidence>
<dbReference type="SUPFAM" id="SSF53613">
    <property type="entry name" value="Ribokinase-like"/>
    <property type="match status" value="1"/>
</dbReference>
<keyword evidence="1" id="KW-0808">Transferase</keyword>
<keyword evidence="2 4" id="KW-0418">Kinase</keyword>
<dbReference type="Pfam" id="PF00294">
    <property type="entry name" value="PfkB"/>
    <property type="match status" value="1"/>
</dbReference>
<dbReference type="GO" id="GO:0016301">
    <property type="term" value="F:kinase activity"/>
    <property type="evidence" value="ECO:0007669"/>
    <property type="project" value="UniProtKB-KW"/>
</dbReference>
<dbReference type="InterPro" id="IPR011611">
    <property type="entry name" value="PfkB_dom"/>
</dbReference>
<reference evidence="4 5" key="1">
    <citation type="submission" date="2016-12" db="EMBL/GenBank/DDBJ databases">
        <authorList>
            <person name="Song W.-J."/>
            <person name="Kurnit D.M."/>
        </authorList>
    </citation>
    <scope>NUCLEOTIDE SEQUENCE [LARGE SCALE GENOMIC DNA]</scope>
    <source>
        <strain evidence="4 5">DSM 12503</strain>
    </source>
</reference>
<dbReference type="RefSeq" id="WP_073587783.1">
    <property type="nucleotide sequence ID" value="NZ_FRFD01000003.1"/>
</dbReference>
<evidence type="ECO:0000313" key="4">
    <source>
        <dbReference type="EMBL" id="SHO46069.1"/>
    </source>
</evidence>
<name>A0A1M7Y2T5_9FIRM</name>
<dbReference type="PROSITE" id="PS00584">
    <property type="entry name" value="PFKB_KINASES_2"/>
    <property type="match status" value="1"/>
</dbReference>
<dbReference type="AlphaFoldDB" id="A0A1M7Y2T5"/>
<evidence type="ECO:0000259" key="3">
    <source>
        <dbReference type="Pfam" id="PF00294"/>
    </source>
</evidence>
<dbReference type="PANTHER" id="PTHR10584">
    <property type="entry name" value="SUGAR KINASE"/>
    <property type="match status" value="1"/>
</dbReference>
<dbReference type="PANTHER" id="PTHR10584:SF166">
    <property type="entry name" value="RIBOKINASE"/>
    <property type="match status" value="1"/>
</dbReference>
<organism evidence="4 5">
    <name type="scientific">Anaerocolumna xylanovorans DSM 12503</name>
    <dbReference type="NCBI Taxonomy" id="1121345"/>
    <lineage>
        <taxon>Bacteria</taxon>
        <taxon>Bacillati</taxon>
        <taxon>Bacillota</taxon>
        <taxon>Clostridia</taxon>
        <taxon>Lachnospirales</taxon>
        <taxon>Lachnospiraceae</taxon>
        <taxon>Anaerocolumna</taxon>
    </lineage>
</organism>
<dbReference type="InterPro" id="IPR029056">
    <property type="entry name" value="Ribokinase-like"/>
</dbReference>
<dbReference type="Gene3D" id="3.40.1190.20">
    <property type="match status" value="1"/>
</dbReference>
<dbReference type="Proteomes" id="UP000184612">
    <property type="component" value="Unassembled WGS sequence"/>
</dbReference>